<dbReference type="Proteomes" id="UP000281391">
    <property type="component" value="Chromosome"/>
</dbReference>
<evidence type="ECO:0000313" key="3">
    <source>
        <dbReference type="Proteomes" id="UP000281391"/>
    </source>
</evidence>
<feature type="transmembrane region" description="Helical" evidence="1">
    <location>
        <begin position="70"/>
        <end position="90"/>
    </location>
</feature>
<name>A0A3S4DUR7_SEROD</name>
<keyword evidence="1" id="KW-1133">Transmembrane helix</keyword>
<feature type="transmembrane region" description="Helical" evidence="1">
    <location>
        <begin position="40"/>
        <end position="64"/>
    </location>
</feature>
<sequence length="97" mass="11093">MLYFLFEALTSHLDASYAITRKTWINSPVLSKIFRVIRKVIAEVFGALVISVGALGMFMTGFLSEGIMRVVWPVVIFIAILVIYGFTWFISDKKDRR</sequence>
<keyword evidence="1" id="KW-0812">Transmembrane</keyword>
<dbReference type="AlphaFoldDB" id="A0A3S4DUR7"/>
<evidence type="ECO:0000313" key="2">
    <source>
        <dbReference type="EMBL" id="VDZ53284.1"/>
    </source>
</evidence>
<gene>
    <name evidence="2" type="ORF">NCTC11214_01010</name>
</gene>
<keyword evidence="1" id="KW-0472">Membrane</keyword>
<reference evidence="2 3" key="1">
    <citation type="submission" date="2018-12" db="EMBL/GenBank/DDBJ databases">
        <authorList>
            <consortium name="Pathogen Informatics"/>
        </authorList>
    </citation>
    <scope>NUCLEOTIDE SEQUENCE [LARGE SCALE GENOMIC DNA]</scope>
    <source>
        <strain evidence="2 3">NCTC11214</strain>
    </source>
</reference>
<evidence type="ECO:0000256" key="1">
    <source>
        <dbReference type="SAM" id="Phobius"/>
    </source>
</evidence>
<dbReference type="KEGG" id="sof:NCTC11214_01010"/>
<protein>
    <submittedName>
        <fullName evidence="2">Uncharacterized protein</fullName>
    </submittedName>
</protein>
<organism evidence="2 3">
    <name type="scientific">Serratia odorifera</name>
    <dbReference type="NCBI Taxonomy" id="618"/>
    <lineage>
        <taxon>Bacteria</taxon>
        <taxon>Pseudomonadati</taxon>
        <taxon>Pseudomonadota</taxon>
        <taxon>Gammaproteobacteria</taxon>
        <taxon>Enterobacterales</taxon>
        <taxon>Yersiniaceae</taxon>
        <taxon>Serratia</taxon>
    </lineage>
</organism>
<dbReference type="EMBL" id="LR134117">
    <property type="protein sequence ID" value="VDZ53284.1"/>
    <property type="molecule type" value="Genomic_DNA"/>
</dbReference>
<accession>A0A3S4DUR7</accession>
<proteinExistence type="predicted"/>